<dbReference type="RefSeq" id="WP_341800619.1">
    <property type="nucleotide sequence ID" value="NZ_SNXS01000004.1"/>
</dbReference>
<feature type="domain" description="Peptidase S9 prolyl oligopeptidase catalytic" evidence="5">
    <location>
        <begin position="509"/>
        <end position="710"/>
    </location>
</feature>
<dbReference type="InterPro" id="IPR002470">
    <property type="entry name" value="Peptidase_S9A"/>
</dbReference>
<keyword evidence="4" id="KW-0732">Signal</keyword>
<evidence type="ECO:0000256" key="4">
    <source>
        <dbReference type="SAM" id="SignalP"/>
    </source>
</evidence>
<dbReference type="Pfam" id="PF02897">
    <property type="entry name" value="Peptidase_S9_N"/>
    <property type="match status" value="1"/>
</dbReference>
<name>A0A4R6QKW0_9BURK</name>
<dbReference type="InterPro" id="IPR023302">
    <property type="entry name" value="Pept_S9A_N"/>
</dbReference>
<keyword evidence="3" id="KW-0720">Serine protease</keyword>
<dbReference type="SUPFAM" id="SSF50993">
    <property type="entry name" value="Peptidase/esterase 'gauge' domain"/>
    <property type="match status" value="1"/>
</dbReference>
<dbReference type="Pfam" id="PF00326">
    <property type="entry name" value="Peptidase_S9"/>
    <property type="match status" value="1"/>
</dbReference>
<feature type="signal peptide" evidence="4">
    <location>
        <begin position="1"/>
        <end position="24"/>
    </location>
</feature>
<feature type="chain" id="PRO_5020641846" evidence="4">
    <location>
        <begin position="25"/>
        <end position="711"/>
    </location>
</feature>
<dbReference type="InParanoid" id="A0A4R6QKW0"/>
<dbReference type="FunCoup" id="A0A4R6QKW0">
    <property type="interactions" value="496"/>
</dbReference>
<comment type="caution">
    <text evidence="7">The sequence shown here is derived from an EMBL/GenBank/DDBJ whole genome shotgun (WGS) entry which is preliminary data.</text>
</comment>
<evidence type="ECO:0000256" key="1">
    <source>
        <dbReference type="ARBA" id="ARBA00022670"/>
    </source>
</evidence>
<dbReference type="GO" id="GO:0070012">
    <property type="term" value="F:oligopeptidase activity"/>
    <property type="evidence" value="ECO:0007669"/>
    <property type="project" value="TreeGrafter"/>
</dbReference>
<dbReference type="GO" id="GO:0004252">
    <property type="term" value="F:serine-type endopeptidase activity"/>
    <property type="evidence" value="ECO:0007669"/>
    <property type="project" value="InterPro"/>
</dbReference>
<dbReference type="SUPFAM" id="SSF53474">
    <property type="entry name" value="alpha/beta-Hydrolases"/>
    <property type="match status" value="1"/>
</dbReference>
<keyword evidence="8" id="KW-1185">Reference proteome</keyword>
<reference evidence="7 8" key="1">
    <citation type="submission" date="2019-03" db="EMBL/GenBank/DDBJ databases">
        <title>Genomic Encyclopedia of Type Strains, Phase IV (KMG-IV): sequencing the most valuable type-strain genomes for metagenomic binning, comparative biology and taxonomic classification.</title>
        <authorList>
            <person name="Goeker M."/>
        </authorList>
    </citation>
    <scope>NUCLEOTIDE SEQUENCE [LARGE SCALE GENOMIC DNA]</scope>
    <source>
        <strain evidence="7 8">DSM 16998</strain>
    </source>
</reference>
<dbReference type="InterPro" id="IPR051167">
    <property type="entry name" value="Prolyl_oligopep/macrocyclase"/>
</dbReference>
<gene>
    <name evidence="7" type="ORF">DES47_10451</name>
</gene>
<proteinExistence type="predicted"/>
<dbReference type="InterPro" id="IPR029058">
    <property type="entry name" value="AB_hydrolase_fold"/>
</dbReference>
<evidence type="ECO:0000256" key="3">
    <source>
        <dbReference type="ARBA" id="ARBA00022825"/>
    </source>
</evidence>
<dbReference type="AlphaFoldDB" id="A0A4R6QKW0"/>
<evidence type="ECO:0000259" key="6">
    <source>
        <dbReference type="Pfam" id="PF02897"/>
    </source>
</evidence>
<keyword evidence="2" id="KW-0378">Hydrolase</keyword>
<protein>
    <submittedName>
        <fullName evidence="7">Prolyl oligopeptidase</fullName>
    </submittedName>
</protein>
<keyword evidence="1" id="KW-0645">Protease</keyword>
<dbReference type="PRINTS" id="PR00862">
    <property type="entry name" value="PROLIGOPTASE"/>
</dbReference>
<evidence type="ECO:0000313" key="7">
    <source>
        <dbReference type="EMBL" id="TDP63769.1"/>
    </source>
</evidence>
<dbReference type="GO" id="GO:0005829">
    <property type="term" value="C:cytosol"/>
    <property type="evidence" value="ECO:0007669"/>
    <property type="project" value="TreeGrafter"/>
</dbReference>
<evidence type="ECO:0000259" key="5">
    <source>
        <dbReference type="Pfam" id="PF00326"/>
    </source>
</evidence>
<evidence type="ECO:0000313" key="8">
    <source>
        <dbReference type="Proteomes" id="UP000295361"/>
    </source>
</evidence>
<dbReference type="Gene3D" id="2.130.10.120">
    <property type="entry name" value="Prolyl oligopeptidase, N-terminal domain"/>
    <property type="match status" value="1"/>
</dbReference>
<dbReference type="Gene3D" id="3.40.50.1820">
    <property type="entry name" value="alpha/beta hydrolase"/>
    <property type="match status" value="1"/>
</dbReference>
<sequence>MKTLIKSSAQLLLSALLITPHAMAQNTPAPADPYQWLEDVQGERALNWVRERNAGTQKVLQARAEYAPVRADILSVLNAKDRIPGIVRRGDWLYNFWQDANNKRGLLRRTSLAEYRKAAPAWETVLDLDALATKEGENWVWGGSVCLAPEYRRCLLMMSRGGADAKVVREFDLTAKTFITDGFNLAEAKLQVDWIDADNIFVATDFGPGSMTDSGYARIIKRWKRGTPLASATQVFEGVAKDVAVQVSVDRTPGFERTVLIRALDFYNSKQFLLAADGKQIELDLPSDANATFWRDKLLIELKSDWKLPGQTHASGSLLLADATAYLKGERKFRSLFTPTASRSLDGYTHTHSHLLLTINEHVTSKLEEWKFDGAKLSHRVVNAPSPGHLNVTSLHDPMLAKDAMGDAYLMNYADFLTPDSLFLGQAGSDTRELLKARPAQFNAEGMKAEQLFATSKDGTQVPYFVVWPKGAKKGTDADGSNPTLLYGYGGFQVSLQPWYSGGFGKAWYGRGGVLVVANLRGGGEYGPNWHQAAIKANKQKSYDDYIAVAEDLIKRKITSPRHLGIMGGSNGGLLVGATFVQRPDLFNAVVCQVPLLDMRRYHTLLAGASWMAEYGNPDDAAEWAFISKYSPYQNVKAGVKYPKVLFTTSTRDDRVHPGHARKMAARMMEQGHDLLYYENIEGGHGGAADNEQRATLQALEFSYLWQQLGR</sequence>
<feature type="domain" description="Peptidase S9A N-terminal" evidence="6">
    <location>
        <begin position="31"/>
        <end position="438"/>
    </location>
</feature>
<dbReference type="EMBL" id="SNXS01000004">
    <property type="protein sequence ID" value="TDP63769.1"/>
    <property type="molecule type" value="Genomic_DNA"/>
</dbReference>
<evidence type="ECO:0000256" key="2">
    <source>
        <dbReference type="ARBA" id="ARBA00022801"/>
    </source>
</evidence>
<accession>A0A4R6QKW0</accession>
<dbReference type="PANTHER" id="PTHR42881:SF13">
    <property type="entry name" value="PROLYL ENDOPEPTIDASE"/>
    <property type="match status" value="1"/>
</dbReference>
<dbReference type="Proteomes" id="UP000295361">
    <property type="component" value="Unassembled WGS sequence"/>
</dbReference>
<dbReference type="GO" id="GO:0006508">
    <property type="term" value="P:proteolysis"/>
    <property type="evidence" value="ECO:0007669"/>
    <property type="project" value="UniProtKB-KW"/>
</dbReference>
<dbReference type="PANTHER" id="PTHR42881">
    <property type="entry name" value="PROLYL ENDOPEPTIDASE"/>
    <property type="match status" value="1"/>
</dbReference>
<dbReference type="InterPro" id="IPR001375">
    <property type="entry name" value="Peptidase_S9_cat"/>
</dbReference>
<organism evidence="7 8">
    <name type="scientific">Roseateles toxinivorans</name>
    <dbReference type="NCBI Taxonomy" id="270368"/>
    <lineage>
        <taxon>Bacteria</taxon>
        <taxon>Pseudomonadati</taxon>
        <taxon>Pseudomonadota</taxon>
        <taxon>Betaproteobacteria</taxon>
        <taxon>Burkholderiales</taxon>
        <taxon>Sphaerotilaceae</taxon>
        <taxon>Roseateles</taxon>
    </lineage>
</organism>